<dbReference type="PANTHER" id="PTHR47683:SF4">
    <property type="entry name" value="PSEUDOURIDINE SYNTHASE"/>
    <property type="match status" value="1"/>
</dbReference>
<evidence type="ECO:0000256" key="7">
    <source>
        <dbReference type="RuleBase" id="RU003887"/>
    </source>
</evidence>
<dbReference type="InterPro" id="IPR002942">
    <property type="entry name" value="S4_RNA-bd"/>
</dbReference>
<evidence type="ECO:0000259" key="9">
    <source>
        <dbReference type="Pfam" id="PF01479"/>
    </source>
</evidence>
<name>A0A165FSF8_9NEIS</name>
<comment type="catalytic activity">
    <reaction evidence="4">
        <text>uridine(516) in 16S rRNA = pseudouridine(516) in 16S rRNA</text>
        <dbReference type="Rhea" id="RHEA:38867"/>
        <dbReference type="Rhea" id="RHEA-COMP:10089"/>
        <dbReference type="Rhea" id="RHEA-COMP:10090"/>
        <dbReference type="ChEBI" id="CHEBI:65314"/>
        <dbReference type="ChEBI" id="CHEBI:65315"/>
        <dbReference type="EC" id="5.4.99.19"/>
    </reaction>
</comment>
<evidence type="ECO:0000256" key="1">
    <source>
        <dbReference type="ARBA" id="ARBA00008348"/>
    </source>
</evidence>
<dbReference type="PROSITE" id="PS01149">
    <property type="entry name" value="PSI_RSU"/>
    <property type="match status" value="1"/>
</dbReference>
<dbReference type="Pfam" id="PF01479">
    <property type="entry name" value="S4"/>
    <property type="match status" value="1"/>
</dbReference>
<evidence type="ECO:0000256" key="6">
    <source>
        <dbReference type="PROSITE-ProRule" id="PRU00182"/>
    </source>
</evidence>
<dbReference type="NCBIfam" id="TIGR00093">
    <property type="entry name" value="pseudouridine synthase"/>
    <property type="match status" value="1"/>
</dbReference>
<reference evidence="11" key="1">
    <citation type="submission" date="2016-01" db="EMBL/GenBank/DDBJ databases">
        <title>Draft genome of Chromobacterium sp. F49.</title>
        <authorList>
            <person name="Hong K.W."/>
        </authorList>
    </citation>
    <scope>NUCLEOTIDE SEQUENCE [LARGE SCALE GENOMIC DNA]</scope>
    <source>
        <strain evidence="11">CN10</strain>
    </source>
</reference>
<proteinExistence type="inferred from homology"/>
<evidence type="ECO:0000256" key="4">
    <source>
        <dbReference type="ARBA" id="ARBA00036749"/>
    </source>
</evidence>
<dbReference type="EMBL" id="LQQU01000010">
    <property type="protein sequence ID" value="KZE34069.1"/>
    <property type="molecule type" value="Genomic_DNA"/>
</dbReference>
<dbReference type="InterPro" id="IPR006145">
    <property type="entry name" value="PsdUridine_synth_RsuA/RluA"/>
</dbReference>
<organism evidence="10 11">
    <name type="scientific">Crenobacter luteus</name>
    <dbReference type="NCBI Taxonomy" id="1452487"/>
    <lineage>
        <taxon>Bacteria</taxon>
        <taxon>Pseudomonadati</taxon>
        <taxon>Pseudomonadota</taxon>
        <taxon>Betaproteobacteria</taxon>
        <taxon>Neisseriales</taxon>
        <taxon>Neisseriaceae</taxon>
        <taxon>Crenobacter</taxon>
    </lineage>
</organism>
<dbReference type="EC" id="5.4.99.-" evidence="7"/>
<dbReference type="SUPFAM" id="SSF55120">
    <property type="entry name" value="Pseudouridine synthase"/>
    <property type="match status" value="1"/>
</dbReference>
<evidence type="ECO:0000313" key="10">
    <source>
        <dbReference type="EMBL" id="KZE34069.1"/>
    </source>
</evidence>
<keyword evidence="3 7" id="KW-0413">Isomerase</keyword>
<dbReference type="PANTHER" id="PTHR47683">
    <property type="entry name" value="PSEUDOURIDINE SYNTHASE FAMILY PROTEIN-RELATED"/>
    <property type="match status" value="1"/>
</dbReference>
<dbReference type="InterPro" id="IPR000748">
    <property type="entry name" value="PsdUridine_synth_RsuA/RluB/E/F"/>
</dbReference>
<keyword evidence="2 6" id="KW-0694">RNA-binding</keyword>
<dbReference type="InterPro" id="IPR018496">
    <property type="entry name" value="PsdUridine_synth_RsuA/RluB_CS"/>
</dbReference>
<evidence type="ECO:0000313" key="11">
    <source>
        <dbReference type="Proteomes" id="UP000076625"/>
    </source>
</evidence>
<evidence type="ECO:0000259" key="8">
    <source>
        <dbReference type="Pfam" id="PF00849"/>
    </source>
</evidence>
<dbReference type="Pfam" id="PF00849">
    <property type="entry name" value="PseudoU_synth_2"/>
    <property type="match status" value="1"/>
</dbReference>
<dbReference type="PROSITE" id="PS50889">
    <property type="entry name" value="S4"/>
    <property type="match status" value="1"/>
</dbReference>
<dbReference type="InterPro" id="IPR050343">
    <property type="entry name" value="RsuA_PseudoU_synthase"/>
</dbReference>
<dbReference type="InterPro" id="IPR020103">
    <property type="entry name" value="PsdUridine_synth_cat_dom_sf"/>
</dbReference>
<dbReference type="Gene3D" id="3.30.70.1560">
    <property type="entry name" value="Alpha-L RNA-binding motif"/>
    <property type="match status" value="1"/>
</dbReference>
<dbReference type="STRING" id="1452487.AVW16_07125"/>
<gene>
    <name evidence="10" type="ORF">AVW16_07125</name>
</gene>
<protein>
    <recommendedName>
        <fullName evidence="7">Pseudouridine synthase</fullName>
        <ecNumber evidence="7">5.4.99.-</ecNumber>
    </recommendedName>
</protein>
<feature type="domain" description="RNA-binding S4" evidence="9">
    <location>
        <begin position="9"/>
        <end position="47"/>
    </location>
</feature>
<dbReference type="Proteomes" id="UP000076625">
    <property type="component" value="Unassembled WGS sequence"/>
</dbReference>
<comment type="similarity">
    <text evidence="1 7">Belongs to the pseudouridine synthase RsuA family.</text>
</comment>
<evidence type="ECO:0000256" key="3">
    <source>
        <dbReference type="ARBA" id="ARBA00023235"/>
    </source>
</evidence>
<evidence type="ECO:0000256" key="2">
    <source>
        <dbReference type="ARBA" id="ARBA00022884"/>
    </source>
</evidence>
<accession>A0A165FSF8</accession>
<comment type="caution">
    <text evidence="10">The sequence shown here is derived from an EMBL/GenBank/DDBJ whole genome shotgun (WGS) entry which is preliminary data.</text>
</comment>
<dbReference type="InterPro" id="IPR036986">
    <property type="entry name" value="S4_RNA-bd_sf"/>
</dbReference>
<dbReference type="Gene3D" id="3.10.290.10">
    <property type="entry name" value="RNA-binding S4 domain"/>
    <property type="match status" value="1"/>
</dbReference>
<dbReference type="GO" id="GO:0000455">
    <property type="term" value="P:enzyme-directed rRNA pseudouridine synthesis"/>
    <property type="evidence" value="ECO:0007669"/>
    <property type="project" value="UniProtKB-ARBA"/>
</dbReference>
<keyword evidence="11" id="KW-1185">Reference proteome</keyword>
<dbReference type="GO" id="GO:0003723">
    <property type="term" value="F:RNA binding"/>
    <property type="evidence" value="ECO:0007669"/>
    <property type="project" value="UniProtKB-KW"/>
</dbReference>
<dbReference type="AlphaFoldDB" id="A0A165FSF8"/>
<dbReference type="GO" id="GO:0160136">
    <property type="term" value="F:16S rRNA pseudouridine(516) synthase activity"/>
    <property type="evidence" value="ECO:0007669"/>
    <property type="project" value="UniProtKB-EC"/>
</dbReference>
<dbReference type="OrthoDB" id="9807213at2"/>
<dbReference type="Gene3D" id="3.30.70.580">
    <property type="entry name" value="Pseudouridine synthase I, catalytic domain, N-terminal subdomain"/>
    <property type="match status" value="1"/>
</dbReference>
<dbReference type="CDD" id="cd00165">
    <property type="entry name" value="S4"/>
    <property type="match status" value="1"/>
</dbReference>
<dbReference type="SUPFAM" id="SSF55174">
    <property type="entry name" value="Alpha-L RNA-binding motif"/>
    <property type="match status" value="1"/>
</dbReference>
<comment type="function">
    <text evidence="5">Responsible for synthesis of pseudouridine from uracil-516 in 16S ribosomal RNA.</text>
</comment>
<dbReference type="InterPro" id="IPR042092">
    <property type="entry name" value="PsdUridine_s_RsuA/RluB/E/F_cat"/>
</dbReference>
<dbReference type="InterPro" id="IPR020094">
    <property type="entry name" value="TruA/RsuA/RluB/E/F_N"/>
</dbReference>
<feature type="domain" description="Pseudouridine synthase RsuA/RluA-like" evidence="8">
    <location>
        <begin position="67"/>
        <end position="198"/>
    </location>
</feature>
<sequence length="237" mass="26075">MAAMELYRLLHEQGFGGRKACKELVEAGLVEVDGEVVDNARARVDPDTLETLLVDGEPWPLVRGHLYLMLNKPGGYETSHKPTYYPSVFSLLPWQYGNLDVNAVGRLDADTTGLLLLTTDGQFVHALTSPKKQVGKVYRVTIKHPIGQELVDQLLAGVLLKDDDVVVAADAVDVLDPHTLDMTLFQGKYHQVKRMVAAAGNRVEALHRIRIGELALGELAPGQWRHLSATELASFGF</sequence>
<evidence type="ECO:0000256" key="5">
    <source>
        <dbReference type="ARBA" id="ARBA00037590"/>
    </source>
</evidence>